<proteinExistence type="predicted"/>
<dbReference type="EMBL" id="JACVVK020000375">
    <property type="protein sequence ID" value="KAK7476445.1"/>
    <property type="molecule type" value="Genomic_DNA"/>
</dbReference>
<evidence type="ECO:0000313" key="2">
    <source>
        <dbReference type="EMBL" id="KAK7476445.1"/>
    </source>
</evidence>
<sequence length="132" mass="14144">MLRMACGGRCRPRVQHQHSIFSCNPTGLIMTLTRPWHWGGPVGVVGEGERVGPPPVPRDVLMQSGPRHASTSSPVSGLGLVQNTRFVKPVQAISGDSARETRDDAQSCGGPKTKALNLKPVLHRQIPLLAAL</sequence>
<accession>A0ABD0JP61</accession>
<reference evidence="2 3" key="1">
    <citation type="journal article" date="2023" name="Sci. Data">
        <title>Genome assembly of the Korean intertidal mud-creeper Batillaria attramentaria.</title>
        <authorList>
            <person name="Patra A.K."/>
            <person name="Ho P.T."/>
            <person name="Jun S."/>
            <person name="Lee S.J."/>
            <person name="Kim Y."/>
            <person name="Won Y.J."/>
        </authorList>
    </citation>
    <scope>NUCLEOTIDE SEQUENCE [LARGE SCALE GENOMIC DNA]</scope>
    <source>
        <strain evidence="2">Wonlab-2016</strain>
    </source>
</reference>
<evidence type="ECO:0000313" key="3">
    <source>
        <dbReference type="Proteomes" id="UP001519460"/>
    </source>
</evidence>
<evidence type="ECO:0000256" key="1">
    <source>
        <dbReference type="SAM" id="MobiDB-lite"/>
    </source>
</evidence>
<keyword evidence="3" id="KW-1185">Reference proteome</keyword>
<name>A0ABD0JP61_9CAEN</name>
<gene>
    <name evidence="2" type="ORF">BaRGS_00032280</name>
</gene>
<protein>
    <submittedName>
        <fullName evidence="2">Uncharacterized protein</fullName>
    </submittedName>
</protein>
<dbReference type="AlphaFoldDB" id="A0ABD0JP61"/>
<feature type="region of interest" description="Disordered" evidence="1">
    <location>
        <begin position="47"/>
        <end position="77"/>
    </location>
</feature>
<dbReference type="Proteomes" id="UP001519460">
    <property type="component" value="Unassembled WGS sequence"/>
</dbReference>
<organism evidence="2 3">
    <name type="scientific">Batillaria attramentaria</name>
    <dbReference type="NCBI Taxonomy" id="370345"/>
    <lineage>
        <taxon>Eukaryota</taxon>
        <taxon>Metazoa</taxon>
        <taxon>Spiralia</taxon>
        <taxon>Lophotrochozoa</taxon>
        <taxon>Mollusca</taxon>
        <taxon>Gastropoda</taxon>
        <taxon>Caenogastropoda</taxon>
        <taxon>Sorbeoconcha</taxon>
        <taxon>Cerithioidea</taxon>
        <taxon>Batillariidae</taxon>
        <taxon>Batillaria</taxon>
    </lineage>
</organism>
<comment type="caution">
    <text evidence="2">The sequence shown here is derived from an EMBL/GenBank/DDBJ whole genome shotgun (WGS) entry which is preliminary data.</text>
</comment>